<gene>
    <name evidence="1" type="ORF">CSSPTR1EN2_LOCUS9751</name>
</gene>
<dbReference type="EMBL" id="OZ019909">
    <property type="protein sequence ID" value="CAK9209462.1"/>
    <property type="molecule type" value="Genomic_DNA"/>
</dbReference>
<proteinExistence type="predicted"/>
<sequence length="151" mass="16906">MMHEETREVALEMMEKPSIGAIKQGIGSQLPVLPSEERAILHSEELLHLQRTQSLENDDLTFSDQSTRGVCHRLTAPKAVDITDLQKRFQLHFICLMGILFTKTGLEKIQESFTVVLHELQQLLAQNAMLVNGALMLEKSKLSGGQALEVL</sequence>
<dbReference type="Proteomes" id="UP001497512">
    <property type="component" value="Chromosome 17"/>
</dbReference>
<organism evidence="1 2">
    <name type="scientific">Sphagnum troendelagicum</name>
    <dbReference type="NCBI Taxonomy" id="128251"/>
    <lineage>
        <taxon>Eukaryota</taxon>
        <taxon>Viridiplantae</taxon>
        <taxon>Streptophyta</taxon>
        <taxon>Embryophyta</taxon>
        <taxon>Bryophyta</taxon>
        <taxon>Sphagnophytina</taxon>
        <taxon>Sphagnopsida</taxon>
        <taxon>Sphagnales</taxon>
        <taxon>Sphagnaceae</taxon>
        <taxon>Sphagnum</taxon>
    </lineage>
</organism>
<keyword evidence="2" id="KW-1185">Reference proteome</keyword>
<protein>
    <submittedName>
        <fullName evidence="1">Uncharacterized protein</fullName>
    </submittedName>
</protein>
<evidence type="ECO:0000313" key="1">
    <source>
        <dbReference type="EMBL" id="CAK9209462.1"/>
    </source>
</evidence>
<name>A0ABP0TZY9_9BRYO</name>
<reference evidence="1" key="1">
    <citation type="submission" date="2024-02" db="EMBL/GenBank/DDBJ databases">
        <authorList>
            <consortium name="ELIXIR-Norway"/>
            <consortium name="Elixir Norway"/>
        </authorList>
    </citation>
    <scope>NUCLEOTIDE SEQUENCE</scope>
</reference>
<evidence type="ECO:0000313" key="2">
    <source>
        <dbReference type="Proteomes" id="UP001497512"/>
    </source>
</evidence>
<accession>A0ABP0TZY9</accession>